<dbReference type="PROSITE" id="PS51700">
    <property type="entry name" value="SEPARIN"/>
    <property type="match status" value="1"/>
</dbReference>
<organism evidence="7 8">
    <name type="scientific">Crotalaria pallida</name>
    <name type="common">Smooth rattlebox</name>
    <name type="synonym">Crotalaria striata</name>
    <dbReference type="NCBI Taxonomy" id="3830"/>
    <lineage>
        <taxon>Eukaryota</taxon>
        <taxon>Viridiplantae</taxon>
        <taxon>Streptophyta</taxon>
        <taxon>Embryophyta</taxon>
        <taxon>Tracheophyta</taxon>
        <taxon>Spermatophyta</taxon>
        <taxon>Magnoliopsida</taxon>
        <taxon>eudicotyledons</taxon>
        <taxon>Gunneridae</taxon>
        <taxon>Pentapetalae</taxon>
        <taxon>rosids</taxon>
        <taxon>fabids</taxon>
        <taxon>Fabales</taxon>
        <taxon>Fabaceae</taxon>
        <taxon>Papilionoideae</taxon>
        <taxon>50 kb inversion clade</taxon>
        <taxon>genistoids sensu lato</taxon>
        <taxon>core genistoids</taxon>
        <taxon>Crotalarieae</taxon>
        <taxon>Crotalaria</taxon>
    </lineage>
</organism>
<evidence type="ECO:0000256" key="2">
    <source>
        <dbReference type="ARBA" id="ARBA00012489"/>
    </source>
</evidence>
<comment type="catalytic activity">
    <reaction evidence="1">
        <text>All bonds known to be hydrolyzed by this endopeptidase have arginine in P1 and an acidic residue in P4. P6 is often occupied by an acidic residue or by a hydroxy-amino-acid residue, the phosphorylation of which enhances cleavage.</text>
        <dbReference type="EC" id="3.4.22.49"/>
    </reaction>
</comment>
<evidence type="ECO:0000313" key="8">
    <source>
        <dbReference type="Proteomes" id="UP001372338"/>
    </source>
</evidence>
<dbReference type="Pfam" id="PF03568">
    <property type="entry name" value="Separin_C"/>
    <property type="match status" value="1"/>
</dbReference>
<dbReference type="GO" id="GO:0006508">
    <property type="term" value="P:proteolysis"/>
    <property type="evidence" value="ECO:0007669"/>
    <property type="project" value="InterPro"/>
</dbReference>
<feature type="domain" description="Peptidase C50" evidence="6">
    <location>
        <begin position="1254"/>
        <end position="1348"/>
    </location>
</feature>
<dbReference type="PANTHER" id="PTHR12792">
    <property type="entry name" value="EXTRA SPINDLE POLES 1-RELATED"/>
    <property type="match status" value="1"/>
</dbReference>
<proteinExistence type="predicted"/>
<feature type="region of interest" description="Disordered" evidence="5">
    <location>
        <begin position="609"/>
        <end position="644"/>
    </location>
</feature>
<dbReference type="InterPro" id="IPR030397">
    <property type="entry name" value="SEPARIN_core_dom"/>
</dbReference>
<evidence type="ECO:0000256" key="3">
    <source>
        <dbReference type="ARBA" id="ARBA00022801"/>
    </source>
</evidence>
<dbReference type="Proteomes" id="UP001372338">
    <property type="component" value="Unassembled WGS sequence"/>
</dbReference>
<evidence type="ECO:0000313" key="7">
    <source>
        <dbReference type="EMBL" id="KAK7246827.1"/>
    </source>
</evidence>
<name>A0AAN9HSY6_CROPI</name>
<dbReference type="GO" id="GO:0005634">
    <property type="term" value="C:nucleus"/>
    <property type="evidence" value="ECO:0007669"/>
    <property type="project" value="InterPro"/>
</dbReference>
<evidence type="ECO:0000256" key="4">
    <source>
        <dbReference type="ARBA" id="ARBA00022829"/>
    </source>
</evidence>
<comment type="caution">
    <text evidence="7">The sequence shown here is derived from an EMBL/GenBank/DDBJ whole genome shotgun (WGS) entry which is preliminary data.</text>
</comment>
<evidence type="ECO:0000259" key="6">
    <source>
        <dbReference type="PROSITE" id="PS51700"/>
    </source>
</evidence>
<dbReference type="PANTHER" id="PTHR12792:SF0">
    <property type="entry name" value="SEPARIN"/>
    <property type="match status" value="1"/>
</dbReference>
<feature type="compositionally biased region" description="Polar residues" evidence="5">
    <location>
        <begin position="623"/>
        <end position="635"/>
    </location>
</feature>
<dbReference type="GO" id="GO:0072686">
    <property type="term" value="C:mitotic spindle"/>
    <property type="evidence" value="ECO:0007669"/>
    <property type="project" value="TreeGrafter"/>
</dbReference>
<dbReference type="GO" id="GO:0004197">
    <property type="term" value="F:cysteine-type endopeptidase activity"/>
    <property type="evidence" value="ECO:0007669"/>
    <property type="project" value="InterPro"/>
</dbReference>
<dbReference type="EC" id="3.4.22.49" evidence="2"/>
<protein>
    <recommendedName>
        <fullName evidence="2">separase</fullName>
        <ecNumber evidence="2">3.4.22.49</ecNumber>
    </recommendedName>
</protein>
<gene>
    <name evidence="7" type="ORF">RIF29_41697</name>
</gene>
<dbReference type="EMBL" id="JAYWIO010000008">
    <property type="protein sequence ID" value="KAK7246827.1"/>
    <property type="molecule type" value="Genomic_DNA"/>
</dbReference>
<reference evidence="7 8" key="1">
    <citation type="submission" date="2024-01" db="EMBL/GenBank/DDBJ databases">
        <title>The genomes of 5 underutilized Papilionoideae crops provide insights into root nodulation and disease resistanc.</title>
        <authorList>
            <person name="Yuan L."/>
        </authorList>
    </citation>
    <scope>NUCLEOTIDE SEQUENCE [LARGE SCALE GENOMIC DNA]</scope>
    <source>
        <strain evidence="7">ZHUSHIDOU_FW_LH</strain>
        <tissue evidence="7">Leaf</tissue>
    </source>
</reference>
<evidence type="ECO:0000256" key="1">
    <source>
        <dbReference type="ARBA" id="ARBA00000451"/>
    </source>
</evidence>
<keyword evidence="8" id="KW-1185">Reference proteome</keyword>
<sequence>MSSSTELSKRSIGVILEQELTAYEEMSFKYSELCQKMQMKITGFLLQDIYVTPDSCFQKAQTLVRKAKALRVCSIDGLKDCIQCLSEAIIILKDISGDMCTNKNPIDHQLSVAYCLRALCTQESEPSSKKIFEDLKAALDLWLNMSLLDCFEEGECSALSDNMMILLYNIIDLIQLKGLMELSGGAYQLVTRIFKSRNVPIEKWLTLLWESRRLSHALCVSPVNEAFILNSSLQFSELSSIDFWIHHLQGNRSSLVGFQQNFSFLFASSHMNSCSQGSSFQTDITVDDVQKAALEMISNVPVSSHCAFLAGCLYYDLCPRLIANGQLIEALSFAKQAHRLHAELFQRKFTRNVQQQNEKHNVMIDFSKSLGDEVEKFGVNISVAREVLLFDSISWDLKDSYLSPWKIVQRYLESTLQLGTIHEMIGDGGEAETYLQWGKAMSCSLQLPLFMVAFSSLLGKLYVKKKLWDLAEKELQSAEQILKDCSTTFCCSKCNLILEVTLYQYLGDLCSTRFISEVTAKNWYTSGLDKLNISEWKNPLTCPEQGNDETAQDVKCGAGKTCTCSYFTINEAGENVTKSMKACLETKTGTKQNRKTKIAAKVLRKDPNLGVEDKPRVTRSRYRSSQNQHISISSKSEVDESVEGTNKSDPCGMLSQKESILDKKCCTVASRFALPCAFSKIRCWHCLPSEAMNSGLLNDFINLKWEFVRRQLSMKLLTRVVKCFAYPGQVDEIRKFLLSSISILVSRNPFCSPFSSISLDCFNHLVAKEIPGDVFALERAEIIHDICLYSLKCYHSKVTRNIFCNLTPVKFEDLASWLMIAFVLSCEVPVIFQKVSKLLAVMYVVSASSEQFSLSSLSKVLGENCWASYFHEASTGTHLTYRFLSHLSGRCKGSYLTGSSCTGEGTLSSLRPVPDTSVDLVEYVKKFLAGLPSTTIISISLLGHDYTSLLQELLLYPTCVQAWMLVSRLSFGSEPVVMLLPLDSILQASDEEDLSTLGLGTLLECEKPSEGWHCPWGFTVVDDVAPAFKTILEENYLSTTSPFEDTQHNRMLWWKRRKNLDHSLDKLLRNLEDSWFGSWKCLLLGKWLNCKNFDSVLKNLVNDLRKKCKLDINEDLLGVILGGSKYVRDGETSVSQLCLKKDCYIAKVGHCDEAMSGILSNAANGFGLSSEVASQLLNEALDMLEVDDSVRREPIILVLDYEVQMLPWENLPILRNQEVYRMPSVSSISAFLDKGINHQDRVGKELVPFPSIDPLDAFYLLNPDGDLSDTQIAFENWFRDKNLEGKAGSKPTVGELASALKSHDLFIYFGHGSGSQYIPRHEIQKLENCAATLLMGCSSGSLTLNGSYAPQGVPLSYLLAGSPAIVANLWEVTDKDIDRFGRAMLDAWLKERSDLPTECLQCKLLSEEFEAMNLKGGNKGKAKRKVPRKKLQELVESDSHNNSNCCHRPKIGAFMGQARSVCTLPFLTGAAPVCYGVPTGIWRKKNV</sequence>
<dbReference type="GO" id="GO:0051307">
    <property type="term" value="P:meiotic chromosome separation"/>
    <property type="evidence" value="ECO:0007669"/>
    <property type="project" value="TreeGrafter"/>
</dbReference>
<accession>A0AAN9HSY6</accession>
<dbReference type="GO" id="GO:0005737">
    <property type="term" value="C:cytoplasm"/>
    <property type="evidence" value="ECO:0007669"/>
    <property type="project" value="TreeGrafter"/>
</dbReference>
<dbReference type="InterPro" id="IPR005314">
    <property type="entry name" value="Peptidase_C50"/>
</dbReference>
<keyword evidence="3" id="KW-0378">Hydrolase</keyword>
<keyword evidence="4" id="KW-0159">Chromosome partition</keyword>
<evidence type="ECO:0000256" key="5">
    <source>
        <dbReference type="SAM" id="MobiDB-lite"/>
    </source>
</evidence>